<accession>A0AAD5X559</accession>
<comment type="caution">
    <text evidence="1">The sequence shown here is derived from an EMBL/GenBank/DDBJ whole genome shotgun (WGS) entry which is preliminary data.</text>
</comment>
<reference evidence="1" key="1">
    <citation type="submission" date="2020-05" db="EMBL/GenBank/DDBJ databases">
        <title>Phylogenomic resolution of chytrid fungi.</title>
        <authorList>
            <person name="Stajich J.E."/>
            <person name="Amses K."/>
            <person name="Simmons R."/>
            <person name="Seto K."/>
            <person name="Myers J."/>
            <person name="Bonds A."/>
            <person name="Quandt C.A."/>
            <person name="Barry K."/>
            <person name="Liu P."/>
            <person name="Grigoriev I."/>
            <person name="Longcore J.E."/>
            <person name="James T.Y."/>
        </authorList>
    </citation>
    <scope>NUCLEOTIDE SEQUENCE</scope>
    <source>
        <strain evidence="1">JEL0318</strain>
    </source>
</reference>
<protein>
    <submittedName>
        <fullName evidence="1">Uncharacterized protein</fullName>
    </submittedName>
</protein>
<dbReference type="EMBL" id="JADGJD010000010">
    <property type="protein sequence ID" value="KAJ3057125.1"/>
    <property type="molecule type" value="Genomic_DNA"/>
</dbReference>
<evidence type="ECO:0000313" key="1">
    <source>
        <dbReference type="EMBL" id="KAJ3057125.1"/>
    </source>
</evidence>
<name>A0AAD5X559_9FUNG</name>
<gene>
    <name evidence="1" type="ORF">HK097_000053</name>
</gene>
<evidence type="ECO:0000313" key="2">
    <source>
        <dbReference type="Proteomes" id="UP001212841"/>
    </source>
</evidence>
<keyword evidence="2" id="KW-1185">Reference proteome</keyword>
<dbReference type="Proteomes" id="UP001212841">
    <property type="component" value="Unassembled WGS sequence"/>
</dbReference>
<dbReference type="Gene3D" id="3.30.160.60">
    <property type="entry name" value="Classic Zinc Finger"/>
    <property type="match status" value="1"/>
</dbReference>
<dbReference type="AlphaFoldDB" id="A0AAD5X559"/>
<proteinExistence type="predicted"/>
<sequence>MMSILWRVPFAARYVSNSLRNPWLRATSRYVSTVSVTWDIEKSTILCAHETTPGEVSCPTCSRTFPQTDIDLLARHKLACGPSSTSACPLCSKIFKIGDQYRKHIKTCAFQEETRRFEERAAQTRQDAVLAIETGRVCMYPEDQLNARQLYAVEYVKERAKQASAAAMPGLVKSFEQLGYTCNDLARVLDYIRFEAPMIIHFRANNPKLLADTHYRSVEDVNGSTHRRGAEVLMFGPNSYNLDAHKFELVKYGVLNVVNDPSGMQSCYGYGDCHFILSRNVRLRTTFASMDSLGVQGVHFATCEHYAHVLATFSQPELLETIKVATKLKTWGKSSGMFNAYKELQIHGPVLLSRDIDTVVVSAEHTRKSHIGKQLLDFGKRNGTEVKFLCEKFWLT</sequence>
<organism evidence="1 2">
    <name type="scientific">Rhizophlyctis rosea</name>
    <dbReference type="NCBI Taxonomy" id="64517"/>
    <lineage>
        <taxon>Eukaryota</taxon>
        <taxon>Fungi</taxon>
        <taxon>Fungi incertae sedis</taxon>
        <taxon>Chytridiomycota</taxon>
        <taxon>Chytridiomycota incertae sedis</taxon>
        <taxon>Chytridiomycetes</taxon>
        <taxon>Rhizophlyctidales</taxon>
        <taxon>Rhizophlyctidaceae</taxon>
        <taxon>Rhizophlyctis</taxon>
    </lineage>
</organism>